<dbReference type="AlphaFoldDB" id="A0A6G1HF73"/>
<feature type="compositionally biased region" description="Basic and acidic residues" evidence="1">
    <location>
        <begin position="768"/>
        <end position="786"/>
    </location>
</feature>
<feature type="region of interest" description="Disordered" evidence="1">
    <location>
        <begin position="741"/>
        <end position="786"/>
    </location>
</feature>
<keyword evidence="2" id="KW-0472">Membrane</keyword>
<dbReference type="Proteomes" id="UP000800041">
    <property type="component" value="Unassembled WGS sequence"/>
</dbReference>
<feature type="transmembrane region" description="Helical" evidence="2">
    <location>
        <begin position="575"/>
        <end position="600"/>
    </location>
</feature>
<evidence type="ECO:0000256" key="2">
    <source>
        <dbReference type="SAM" id="Phobius"/>
    </source>
</evidence>
<dbReference type="OrthoDB" id="3540210at2759"/>
<keyword evidence="4" id="KW-1185">Reference proteome</keyword>
<organism evidence="3 4">
    <name type="scientific">Aulographum hederae CBS 113979</name>
    <dbReference type="NCBI Taxonomy" id="1176131"/>
    <lineage>
        <taxon>Eukaryota</taxon>
        <taxon>Fungi</taxon>
        <taxon>Dikarya</taxon>
        <taxon>Ascomycota</taxon>
        <taxon>Pezizomycotina</taxon>
        <taxon>Dothideomycetes</taxon>
        <taxon>Pleosporomycetidae</taxon>
        <taxon>Aulographales</taxon>
        <taxon>Aulographaceae</taxon>
    </lineage>
</organism>
<feature type="region of interest" description="Disordered" evidence="1">
    <location>
        <begin position="668"/>
        <end position="723"/>
    </location>
</feature>
<evidence type="ECO:0000256" key="1">
    <source>
        <dbReference type="SAM" id="MobiDB-lite"/>
    </source>
</evidence>
<proteinExistence type="predicted"/>
<evidence type="ECO:0000313" key="4">
    <source>
        <dbReference type="Proteomes" id="UP000800041"/>
    </source>
</evidence>
<feature type="transmembrane region" description="Helical" evidence="2">
    <location>
        <begin position="108"/>
        <end position="128"/>
    </location>
</feature>
<feature type="non-terminal residue" evidence="3">
    <location>
        <position position="1"/>
    </location>
</feature>
<feature type="transmembrane region" description="Helical" evidence="2">
    <location>
        <begin position="32"/>
        <end position="52"/>
    </location>
</feature>
<keyword evidence="2" id="KW-1133">Transmembrane helix</keyword>
<keyword evidence="2" id="KW-0812">Transmembrane</keyword>
<protein>
    <submittedName>
        <fullName evidence="3">Uncharacterized protein</fullName>
    </submittedName>
</protein>
<gene>
    <name evidence="3" type="ORF">K402DRAFT_321910</name>
</gene>
<feature type="compositionally biased region" description="Basic and acidic residues" evidence="1">
    <location>
        <begin position="704"/>
        <end position="723"/>
    </location>
</feature>
<name>A0A6G1HF73_9PEZI</name>
<dbReference type="EMBL" id="ML977138">
    <property type="protein sequence ID" value="KAF1991805.1"/>
    <property type="molecule type" value="Genomic_DNA"/>
</dbReference>
<sequence length="786" mass="87293">DTSDVHLGHWINWSKGPIQGSTLTLTRSDGTLLTAFIAVFVSYVSTRAWRIVCFAVHLMLFKETPQDAVYHQRQVLLRNSTNADAAIWDLGLIAQAWRRQKASSFVRILPFILLATVFGLGFAAAGIFTSQISLTTGNEVLLSGSRCAFFGAGDGTTTFTEYEKAYLPYVNRISKAAAQRAQQCFREQSTKENCPTFVKWTLPFTTERNAPCPFADRVCRSNNSNLIIESGYLNSHFDFGINSSPEDRFEIRHRLHCAPLAFDGYVRMSNIVVDQDGSHLNASAEMIQFRYGTRFMDEMGPENLTYQYPVRASENETDAYRWNSNAGIEYGLRTFLALYNNTSPQMSDFVPIPDLVKEDADTIVIFLNSNSIQCLGEIDDPWFSAHIPAGSIRGLAAGGDVGNTPVFYADNAASAVGCAAQLQYCNPNLPREKGCTPYMGPIRPLQGLAEGTPPFSVPLDDSIWQNDRHKEIFATFHMIITHGWTIHNVIKMGIDVLIARDNMAHGIQTQLPSNQWQEEIEYWQAIALAAQQRWIVEYANGPRVALESLDRFLSAPNGDVQQHLCQSQKVLSSDYSSFSVLGLGLTLGIGILLILLSFFLEPLASFFHRRWRHGKNGYALLEWSVNETFQLHRATHENIGSGTWKTTFKGVPVTHGRERLDALDVSDPQRPRLKSAPCTWETLAPGGGGGSGEKTVPNSTSEESMSRTELEMASSERSEISRLSDEEADIGVGYTSHECISNSHLQRPAEVGVSGRISPISNSGEVSSDQRGHDRDGYHLVRFGDD</sequence>
<accession>A0A6G1HF73</accession>
<evidence type="ECO:0000313" key="3">
    <source>
        <dbReference type="EMBL" id="KAF1991805.1"/>
    </source>
</evidence>
<reference evidence="3" key="1">
    <citation type="journal article" date="2020" name="Stud. Mycol.">
        <title>101 Dothideomycetes genomes: a test case for predicting lifestyles and emergence of pathogens.</title>
        <authorList>
            <person name="Haridas S."/>
            <person name="Albert R."/>
            <person name="Binder M."/>
            <person name="Bloem J."/>
            <person name="Labutti K."/>
            <person name="Salamov A."/>
            <person name="Andreopoulos B."/>
            <person name="Baker S."/>
            <person name="Barry K."/>
            <person name="Bills G."/>
            <person name="Bluhm B."/>
            <person name="Cannon C."/>
            <person name="Castanera R."/>
            <person name="Culley D."/>
            <person name="Daum C."/>
            <person name="Ezra D."/>
            <person name="Gonzalez J."/>
            <person name="Henrissat B."/>
            <person name="Kuo A."/>
            <person name="Liang C."/>
            <person name="Lipzen A."/>
            <person name="Lutzoni F."/>
            <person name="Magnuson J."/>
            <person name="Mondo S."/>
            <person name="Nolan M."/>
            <person name="Ohm R."/>
            <person name="Pangilinan J."/>
            <person name="Park H.-J."/>
            <person name="Ramirez L."/>
            <person name="Alfaro M."/>
            <person name="Sun H."/>
            <person name="Tritt A."/>
            <person name="Yoshinaga Y."/>
            <person name="Zwiers L.-H."/>
            <person name="Turgeon B."/>
            <person name="Goodwin S."/>
            <person name="Spatafora J."/>
            <person name="Crous P."/>
            <person name="Grigoriev I."/>
        </authorList>
    </citation>
    <scope>NUCLEOTIDE SEQUENCE</scope>
    <source>
        <strain evidence="3">CBS 113979</strain>
    </source>
</reference>